<dbReference type="InterPro" id="IPR006764">
    <property type="entry name" value="SAM_dep_MeTrfase_SAV2177_type"/>
</dbReference>
<evidence type="ECO:0000313" key="2">
    <source>
        <dbReference type="EMBL" id="TMR35074.1"/>
    </source>
</evidence>
<dbReference type="AlphaFoldDB" id="A0A5S4GRF3"/>
<organism evidence="2 3">
    <name type="scientific">Nonomuraea zeae</name>
    <dbReference type="NCBI Taxonomy" id="1642303"/>
    <lineage>
        <taxon>Bacteria</taxon>
        <taxon>Bacillati</taxon>
        <taxon>Actinomycetota</taxon>
        <taxon>Actinomycetes</taxon>
        <taxon>Streptosporangiales</taxon>
        <taxon>Streptosporangiaceae</taxon>
        <taxon>Nonomuraea</taxon>
    </lineage>
</organism>
<dbReference type="OrthoDB" id="3512397at2"/>
<proteinExistence type="predicted"/>
<dbReference type="Gene3D" id="3.40.50.150">
    <property type="entry name" value="Vaccinia Virus protein VP39"/>
    <property type="match status" value="1"/>
</dbReference>
<evidence type="ECO:0008006" key="4">
    <source>
        <dbReference type="Google" id="ProtNLM"/>
    </source>
</evidence>
<accession>A0A5S4GRF3</accession>
<sequence>MRQRAVRNLAKLDTTQARITRILDAAAGGKNNFLADKDMVRHFDQAAPAITTAARAVLQYLSRVVRHLAAAEGVAQFMIVGGGVSCGLSAGRRLHDIARQTSSSPALRVLYVENDPMAVTMAQATIEPFTPMVRVVDGDVREIDEILGDRVVQTFLDWESPLAVLLLSTHSLDDDEYAHYVIKRLRHAAPRGSFLSLLHTTFDGIPAELLPAVSGVLAMTLPGLAIRSKDEVEALLDGLDLVEPGLVWVPEWRPDENDPACADEPSSSGNFGVVAHIP</sequence>
<dbReference type="RefSeq" id="WP_138690248.1">
    <property type="nucleotide sequence ID" value="NZ_JBHSAZ010000043.1"/>
</dbReference>
<dbReference type="SUPFAM" id="SSF53335">
    <property type="entry name" value="S-adenosyl-L-methionine-dependent methyltransferases"/>
    <property type="match status" value="1"/>
</dbReference>
<keyword evidence="3" id="KW-1185">Reference proteome</keyword>
<evidence type="ECO:0000256" key="1">
    <source>
        <dbReference type="SAM" id="MobiDB-lite"/>
    </source>
</evidence>
<dbReference type="PIRSF" id="PIRSF017393">
    <property type="entry name" value="MTase_SAV2177"/>
    <property type="match status" value="1"/>
</dbReference>
<dbReference type="Proteomes" id="UP000306628">
    <property type="component" value="Unassembled WGS sequence"/>
</dbReference>
<evidence type="ECO:0000313" key="3">
    <source>
        <dbReference type="Proteomes" id="UP000306628"/>
    </source>
</evidence>
<comment type="caution">
    <text evidence="2">The sequence shown here is derived from an EMBL/GenBank/DDBJ whole genome shotgun (WGS) entry which is preliminary data.</text>
</comment>
<dbReference type="InterPro" id="IPR029063">
    <property type="entry name" value="SAM-dependent_MTases_sf"/>
</dbReference>
<protein>
    <recommendedName>
        <fullName evidence="4">SAM-dependent methyltransferase</fullName>
    </recommendedName>
</protein>
<name>A0A5S4GRF3_9ACTN</name>
<dbReference type="Pfam" id="PF04672">
    <property type="entry name" value="Methyltransf_19"/>
    <property type="match status" value="1"/>
</dbReference>
<feature type="region of interest" description="Disordered" evidence="1">
    <location>
        <begin position="258"/>
        <end position="278"/>
    </location>
</feature>
<gene>
    <name evidence="2" type="ORF">ETD85_14670</name>
</gene>
<reference evidence="2 3" key="1">
    <citation type="submission" date="2019-05" db="EMBL/GenBank/DDBJ databases">
        <title>Draft genome sequence of Nonomuraea zeae DSM 100528.</title>
        <authorList>
            <person name="Saricaoglu S."/>
            <person name="Isik K."/>
        </authorList>
    </citation>
    <scope>NUCLEOTIDE SEQUENCE [LARGE SCALE GENOMIC DNA]</scope>
    <source>
        <strain evidence="2 3">DSM 100528</strain>
    </source>
</reference>
<dbReference type="EMBL" id="VCKX01000037">
    <property type="protein sequence ID" value="TMR35074.1"/>
    <property type="molecule type" value="Genomic_DNA"/>
</dbReference>